<dbReference type="PANTHER" id="PTHR13282">
    <property type="entry name" value="PROTEIN FAM32A"/>
    <property type="match status" value="1"/>
</dbReference>
<evidence type="ECO:0008006" key="4">
    <source>
        <dbReference type="Google" id="ProtNLM"/>
    </source>
</evidence>
<dbReference type="Proteomes" id="UP000023152">
    <property type="component" value="Unassembled WGS sequence"/>
</dbReference>
<evidence type="ECO:0000256" key="1">
    <source>
        <dbReference type="SAM" id="MobiDB-lite"/>
    </source>
</evidence>
<dbReference type="GO" id="GO:0005730">
    <property type="term" value="C:nucleolus"/>
    <property type="evidence" value="ECO:0007669"/>
    <property type="project" value="TreeGrafter"/>
</dbReference>
<accession>X6NK18</accession>
<dbReference type="AlphaFoldDB" id="X6NK18"/>
<name>X6NK18_RETFI</name>
<dbReference type="InterPro" id="IPR013865">
    <property type="entry name" value="FAM32A"/>
</dbReference>
<feature type="compositionally biased region" description="Basic and acidic residues" evidence="1">
    <location>
        <begin position="126"/>
        <end position="140"/>
    </location>
</feature>
<reference evidence="2 3" key="1">
    <citation type="journal article" date="2013" name="Curr. Biol.">
        <title>The Genome of the Foraminiferan Reticulomyxa filosa.</title>
        <authorList>
            <person name="Glockner G."/>
            <person name="Hulsmann N."/>
            <person name="Schleicher M."/>
            <person name="Noegel A.A."/>
            <person name="Eichinger L."/>
            <person name="Gallinger C."/>
            <person name="Pawlowski J."/>
            <person name="Sierra R."/>
            <person name="Euteneuer U."/>
            <person name="Pillet L."/>
            <person name="Moustafa A."/>
            <person name="Platzer M."/>
            <person name="Groth M."/>
            <person name="Szafranski K."/>
            <person name="Schliwa M."/>
        </authorList>
    </citation>
    <scope>NUCLEOTIDE SEQUENCE [LARGE SCALE GENOMIC DNA]</scope>
</reference>
<keyword evidence="3" id="KW-1185">Reference proteome</keyword>
<dbReference type="PANTHER" id="PTHR13282:SF6">
    <property type="entry name" value="PROTEIN FAM32A"/>
    <property type="match status" value="1"/>
</dbReference>
<feature type="region of interest" description="Disordered" evidence="1">
    <location>
        <begin position="56"/>
        <end position="140"/>
    </location>
</feature>
<comment type="caution">
    <text evidence="2">The sequence shown here is derived from an EMBL/GenBank/DDBJ whole genome shotgun (WGS) entry which is preliminary data.</text>
</comment>
<organism evidence="2 3">
    <name type="scientific">Reticulomyxa filosa</name>
    <dbReference type="NCBI Taxonomy" id="46433"/>
    <lineage>
        <taxon>Eukaryota</taxon>
        <taxon>Sar</taxon>
        <taxon>Rhizaria</taxon>
        <taxon>Retaria</taxon>
        <taxon>Foraminifera</taxon>
        <taxon>Monothalamids</taxon>
        <taxon>Reticulomyxidae</taxon>
        <taxon>Reticulomyxa</taxon>
    </lineage>
</organism>
<evidence type="ECO:0000313" key="3">
    <source>
        <dbReference type="Proteomes" id="UP000023152"/>
    </source>
</evidence>
<feature type="compositionally biased region" description="Basic residues" evidence="1">
    <location>
        <begin position="59"/>
        <end position="73"/>
    </location>
</feature>
<sequence>MTAPVEKESQIYKDIRKNALKFKKAGALKGISKPKLCATKLVQTNLALKLKKTYTQWTKKTRKKAKQSKRHKVRDLDTNESETKRQKADENMDKKNETEKGKEGDEQIKIEDGIYDETEQKQSNGRAEENDPTDEKSEKKFKSAFENALERLTPAEKQFLSRQKEMENYVISKQCQFTHRQKIEKYNKQLSELSEHYDVPKVGPG</sequence>
<feature type="compositionally biased region" description="Basic and acidic residues" evidence="1">
    <location>
        <begin position="74"/>
        <end position="112"/>
    </location>
</feature>
<dbReference type="OrthoDB" id="205403at2759"/>
<proteinExistence type="predicted"/>
<protein>
    <recommendedName>
        <fullName evidence="4">Nucleolar protein 16</fullName>
    </recommendedName>
</protein>
<dbReference type="OMA" id="YTIPHID"/>
<dbReference type="EMBL" id="ASPP01008110">
    <property type="protein sequence ID" value="ETO26069.1"/>
    <property type="molecule type" value="Genomic_DNA"/>
</dbReference>
<gene>
    <name evidence="2" type="ORF">RFI_11070</name>
</gene>
<evidence type="ECO:0000313" key="2">
    <source>
        <dbReference type="EMBL" id="ETO26069.1"/>
    </source>
</evidence>